<feature type="compositionally biased region" description="Polar residues" evidence="4">
    <location>
        <begin position="170"/>
        <end position="188"/>
    </location>
</feature>
<keyword evidence="2" id="KW-1133">Transmembrane helix</keyword>
<feature type="compositionally biased region" description="Basic and acidic residues" evidence="4">
    <location>
        <begin position="297"/>
        <end position="319"/>
    </location>
</feature>
<protein>
    <recommendedName>
        <fullName evidence="2">Endoplasmic reticulum junction formation protein lunapark</fullName>
    </recommendedName>
</protein>
<feature type="region of interest" description="Disordered" evidence="4">
    <location>
        <begin position="290"/>
        <end position="365"/>
    </location>
</feature>
<evidence type="ECO:0000259" key="5">
    <source>
        <dbReference type="Pfam" id="PF10058"/>
    </source>
</evidence>
<dbReference type="GO" id="GO:0071788">
    <property type="term" value="P:endoplasmic reticulum tubular network maintenance"/>
    <property type="evidence" value="ECO:0007669"/>
    <property type="project" value="UniProtKB-UniRule"/>
</dbReference>
<evidence type="ECO:0000256" key="2">
    <source>
        <dbReference type="RuleBase" id="RU367073"/>
    </source>
</evidence>
<dbReference type="InterPro" id="IPR019273">
    <property type="entry name" value="Lunapark_Znf"/>
</dbReference>
<reference evidence="6" key="1">
    <citation type="submission" date="2018-07" db="EMBL/GenBank/DDBJ databases">
        <authorList>
            <person name="Quirk P.G."/>
            <person name="Krulwich T.A."/>
        </authorList>
    </citation>
    <scope>NUCLEOTIDE SEQUENCE</scope>
</reference>
<gene>
    <name evidence="6" type="primary">CSON015195</name>
</gene>
<keyword evidence="2" id="KW-0256">Endoplasmic reticulum</keyword>
<dbReference type="GO" id="GO:0008270">
    <property type="term" value="F:zinc ion binding"/>
    <property type="evidence" value="ECO:0007669"/>
    <property type="project" value="UniProtKB-KW"/>
</dbReference>
<dbReference type="InterPro" id="IPR040115">
    <property type="entry name" value="Lnp"/>
</dbReference>
<feature type="compositionally biased region" description="Polar residues" evidence="4">
    <location>
        <begin position="146"/>
        <end position="162"/>
    </location>
</feature>
<feature type="compositionally biased region" description="Basic and acidic residues" evidence="4">
    <location>
        <begin position="328"/>
        <end position="340"/>
    </location>
</feature>
<dbReference type="PANTHER" id="PTHR22166">
    <property type="entry name" value="ENDOPLASMIC RETICULUM JUNCTION FORMATION PROTEIN LUNAPARK"/>
    <property type="match status" value="1"/>
</dbReference>
<accession>A0A336LNE8</accession>
<feature type="transmembrane region" description="Helical" evidence="2">
    <location>
        <begin position="44"/>
        <end position="66"/>
    </location>
</feature>
<comment type="domain">
    <text evidence="2">The C4-type zinc finger motif is necessary both for its ER three-way tubular junction localization and formation.</text>
</comment>
<evidence type="ECO:0000256" key="1">
    <source>
        <dbReference type="ARBA" id="ARBA00009940"/>
    </source>
</evidence>
<evidence type="ECO:0000256" key="4">
    <source>
        <dbReference type="SAM" id="MobiDB-lite"/>
    </source>
</evidence>
<organism evidence="6">
    <name type="scientific">Culicoides sonorensis</name>
    <name type="common">Biting midge</name>
    <dbReference type="NCBI Taxonomy" id="179676"/>
    <lineage>
        <taxon>Eukaryota</taxon>
        <taxon>Metazoa</taxon>
        <taxon>Ecdysozoa</taxon>
        <taxon>Arthropoda</taxon>
        <taxon>Hexapoda</taxon>
        <taxon>Insecta</taxon>
        <taxon>Pterygota</taxon>
        <taxon>Neoptera</taxon>
        <taxon>Endopterygota</taxon>
        <taxon>Diptera</taxon>
        <taxon>Nematocera</taxon>
        <taxon>Chironomoidea</taxon>
        <taxon>Ceratopogonidae</taxon>
        <taxon>Ceratopogoninae</taxon>
        <taxon>Culicoides</taxon>
        <taxon>Monoculicoides</taxon>
    </lineage>
</organism>
<dbReference type="GO" id="GO:0098826">
    <property type="term" value="C:endoplasmic reticulum tubular network membrane"/>
    <property type="evidence" value="ECO:0007669"/>
    <property type="project" value="UniProtKB-UniRule"/>
</dbReference>
<comment type="function">
    <text evidence="2">Plays a role in determining ER morphology.</text>
</comment>
<dbReference type="PANTHER" id="PTHR22166:SF12">
    <property type="entry name" value="ENDOPLASMIC RETICULUM JUNCTION FORMATION PROTEIN LUNAPARK"/>
    <property type="match status" value="1"/>
</dbReference>
<feature type="compositionally biased region" description="Basic and acidic residues" evidence="4">
    <location>
        <begin position="354"/>
        <end position="365"/>
    </location>
</feature>
<proteinExistence type="inferred from homology"/>
<keyword evidence="2" id="KW-0472">Membrane</keyword>
<feature type="coiled-coil region" evidence="3">
    <location>
        <begin position="100"/>
        <end position="127"/>
    </location>
</feature>
<comment type="similarity">
    <text evidence="1 2">Belongs to the lunapark family.</text>
</comment>
<feature type="transmembrane region" description="Helical" evidence="2">
    <location>
        <begin position="72"/>
        <end position="92"/>
    </location>
</feature>
<dbReference type="GO" id="GO:1903373">
    <property type="term" value="P:positive regulation of endoplasmic reticulum tubular network organization"/>
    <property type="evidence" value="ECO:0007669"/>
    <property type="project" value="UniProtKB-UniRule"/>
</dbReference>
<dbReference type="Pfam" id="PF10058">
    <property type="entry name" value="Zn_ribbon_10"/>
    <property type="match status" value="1"/>
</dbReference>
<feature type="domain" description="Lunapark zinc ribbon" evidence="5">
    <location>
        <begin position="234"/>
        <end position="283"/>
    </location>
</feature>
<comment type="subcellular location">
    <subcellularLocation>
        <location evidence="2">Endoplasmic reticulum membrane</location>
        <topology evidence="2">Multi-pass membrane protein</topology>
    </subcellularLocation>
</comment>
<feature type="region of interest" description="Disordered" evidence="4">
    <location>
        <begin position="144"/>
        <end position="193"/>
    </location>
</feature>
<dbReference type="VEuPathDB" id="VectorBase:CSON015195"/>
<sequence length="365" mass="42067">MGKIWSKKEKSTGELLETLDEKIKSIEAYTVSTEEKQKRFIGQFLVISIGFYVISFVVFYFLFFPPTWEKRIVYSTPLLIFPIVIFFVKRLVSWYFQRKVKKNSVQLVELRKEKKELLQKVMDKETYKVALELLQKYSDKPALLRTNPQQTTDASPRTSLQKTPRAPQSALVQRQTPNLRPNPSQAMTTPYGVRSPYSTPYQVSNRMPNTPSYPQTPQIRTPFPVIDQRNKGVVEKLVDYLVGDGPSNRFAMICKQCMSHNGMALQEEYEYTSFKCAFCQTLNPARKQRPIAPRLESTPERKLQERRLSSSTSEEEKISGSDSDSDERDVKPIGSEKTENEVNGTETLENLETESAKPETEKKDD</sequence>
<evidence type="ECO:0000313" key="6">
    <source>
        <dbReference type="EMBL" id="SSX19612.1"/>
    </source>
</evidence>
<dbReference type="EMBL" id="UFQT01000093">
    <property type="protein sequence ID" value="SSX19612.1"/>
    <property type="molecule type" value="Genomic_DNA"/>
</dbReference>
<feature type="compositionally biased region" description="Low complexity" evidence="4">
    <location>
        <begin position="341"/>
        <end position="350"/>
    </location>
</feature>
<dbReference type="OMA" id="CGYFNPS"/>
<keyword evidence="3" id="KW-0175">Coiled coil</keyword>
<name>A0A336LNE8_CULSO</name>
<keyword evidence="2" id="KW-0862">Zinc</keyword>
<dbReference type="AlphaFoldDB" id="A0A336LNE8"/>
<keyword evidence="2" id="KW-0863">Zinc-finger</keyword>
<keyword evidence="2" id="KW-0812">Transmembrane</keyword>
<evidence type="ECO:0000256" key="3">
    <source>
        <dbReference type="SAM" id="Coils"/>
    </source>
</evidence>
<keyword evidence="2" id="KW-0479">Metal-binding</keyword>